<dbReference type="OrthoDB" id="178250at2"/>
<keyword evidence="5" id="KW-0411">Iron-sulfur</keyword>
<evidence type="ECO:0000256" key="4">
    <source>
        <dbReference type="ARBA" id="ARBA00023004"/>
    </source>
</evidence>
<dbReference type="RefSeq" id="WP_146852544.1">
    <property type="nucleotide sequence ID" value="NZ_BKAG01000031.1"/>
</dbReference>
<keyword evidence="7" id="KW-1185">Reference proteome</keyword>
<protein>
    <recommendedName>
        <fullName evidence="8">Xanthan lyase</fullName>
    </recommendedName>
</protein>
<name>A0A512MCR4_9BACT</name>
<dbReference type="SUPFAM" id="SSF51905">
    <property type="entry name" value="FAD/NAD(P)-binding domain"/>
    <property type="match status" value="1"/>
</dbReference>
<proteinExistence type="predicted"/>
<evidence type="ECO:0000256" key="1">
    <source>
        <dbReference type="ARBA" id="ARBA00022485"/>
    </source>
</evidence>
<evidence type="ECO:0000256" key="2">
    <source>
        <dbReference type="ARBA" id="ARBA00022723"/>
    </source>
</evidence>
<dbReference type="GO" id="GO:0046872">
    <property type="term" value="F:metal ion binding"/>
    <property type="evidence" value="ECO:0007669"/>
    <property type="project" value="UniProtKB-KW"/>
</dbReference>
<evidence type="ECO:0008006" key="8">
    <source>
        <dbReference type="Google" id="ProtNLM"/>
    </source>
</evidence>
<keyword evidence="1" id="KW-0004">4Fe-4S</keyword>
<accession>A0A512MCR4</accession>
<sequence>MIRRLLCLLLLGSSVDAEDILHRDIVVYGGTAAGIAAVREATAHGHSVVLIVPEKFLGGMMTGGLGASDKGVYWTVGGLARRFFEDVYTHYENPERWTRETRAEYLPKHGLIYRESMKCQWFFEPHVARLIFEKWLVDSGAKVLRDERLDRGKNGVTKEGGVIRKITMESGLVISGQYFIDATYEGDLMAAAGVAYTVGREANATHDESMNGVQLHGTDVVSISPYIVEGDASSGLLPRVESKPYGPHGSADHRFQAYNFRLCLTTVPENRVPITKPANYNPLNYELLLRDMLRKKSLTPGKGYFTRVPMPNLKTDSNNAGTFSTDYIAGSYGWPEASYAERERLLADHRGYVQGFFWFLGNDPRVPAPFREEVACWGLAKDEFTDNGHWPTQLYIREARRMMGEHVMNENNFPLKSADADGKKVAADAREPIQDVIAVGSYALDSHKVGMFVDERGHLVWEGHFFRGVKPYGISYRSILPKAEQCKNLLVPVCASATHVAYGSMRMESVYMEMAQAAAAAASLSLENKTTPHALAYPVLAERLKAGRAVLDPVEPKTESVVKAVQNAAEQYQTDLKLLAKRKIITNADDWAGKTSHDGAMVADFIIRAASQFQPTTQINDAIETLQREGIIKSIPYWKKHTVSGQKCGASNMTTLIQNLAQKLPQK</sequence>
<dbReference type="InterPro" id="IPR036188">
    <property type="entry name" value="FAD/NAD-bd_sf"/>
</dbReference>
<dbReference type="AlphaFoldDB" id="A0A512MCR4"/>
<evidence type="ECO:0000313" key="6">
    <source>
        <dbReference type="EMBL" id="GEP44518.1"/>
    </source>
</evidence>
<keyword evidence="4" id="KW-0408">Iron</keyword>
<dbReference type="EMBL" id="BKAG01000031">
    <property type="protein sequence ID" value="GEP44518.1"/>
    <property type="molecule type" value="Genomic_DNA"/>
</dbReference>
<dbReference type="Pfam" id="PF12831">
    <property type="entry name" value="FAD_oxidored"/>
    <property type="match status" value="1"/>
</dbReference>
<comment type="caution">
    <text evidence="6">The sequence shown here is derived from an EMBL/GenBank/DDBJ whole genome shotgun (WGS) entry which is preliminary data.</text>
</comment>
<dbReference type="GO" id="GO:0051539">
    <property type="term" value="F:4 iron, 4 sulfur cluster binding"/>
    <property type="evidence" value="ECO:0007669"/>
    <property type="project" value="UniProtKB-KW"/>
</dbReference>
<keyword evidence="3" id="KW-0560">Oxidoreductase</keyword>
<organism evidence="6 7">
    <name type="scientific">Brevifollis gellanilyticus</name>
    <dbReference type="NCBI Taxonomy" id="748831"/>
    <lineage>
        <taxon>Bacteria</taxon>
        <taxon>Pseudomonadati</taxon>
        <taxon>Verrucomicrobiota</taxon>
        <taxon>Verrucomicrobiia</taxon>
        <taxon>Verrucomicrobiales</taxon>
        <taxon>Verrucomicrobiaceae</taxon>
    </lineage>
</organism>
<reference evidence="6 7" key="1">
    <citation type="submission" date="2019-07" db="EMBL/GenBank/DDBJ databases">
        <title>Whole genome shotgun sequence of Brevifollis gellanilyticus NBRC 108608.</title>
        <authorList>
            <person name="Hosoyama A."/>
            <person name="Uohara A."/>
            <person name="Ohji S."/>
            <person name="Ichikawa N."/>
        </authorList>
    </citation>
    <scope>NUCLEOTIDE SEQUENCE [LARGE SCALE GENOMIC DNA]</scope>
    <source>
        <strain evidence="6 7">NBRC 108608</strain>
    </source>
</reference>
<evidence type="ECO:0000256" key="5">
    <source>
        <dbReference type="ARBA" id="ARBA00023014"/>
    </source>
</evidence>
<gene>
    <name evidence="6" type="ORF">BGE01nite_38090</name>
</gene>
<dbReference type="PANTHER" id="PTHR43498">
    <property type="entry name" value="FERREDOXIN:COB-COM HETERODISULFIDE REDUCTASE SUBUNIT A"/>
    <property type="match status" value="1"/>
</dbReference>
<evidence type="ECO:0000313" key="7">
    <source>
        <dbReference type="Proteomes" id="UP000321577"/>
    </source>
</evidence>
<keyword evidence="2" id="KW-0479">Metal-binding</keyword>
<dbReference type="GO" id="GO:0016491">
    <property type="term" value="F:oxidoreductase activity"/>
    <property type="evidence" value="ECO:0007669"/>
    <property type="project" value="UniProtKB-KW"/>
</dbReference>
<evidence type="ECO:0000256" key="3">
    <source>
        <dbReference type="ARBA" id="ARBA00023002"/>
    </source>
</evidence>
<dbReference type="PANTHER" id="PTHR43498:SF1">
    <property type="entry name" value="COB--COM HETERODISULFIDE REDUCTASE IRON-SULFUR SUBUNIT A"/>
    <property type="match status" value="1"/>
</dbReference>
<dbReference type="Proteomes" id="UP000321577">
    <property type="component" value="Unassembled WGS sequence"/>
</dbReference>
<dbReference type="InterPro" id="IPR039650">
    <property type="entry name" value="HdrA-like"/>
</dbReference>